<protein>
    <recommendedName>
        <fullName evidence="2">Pyridoxal phosphate homeostasis protein</fullName>
        <shortName evidence="2">PLP homeostasis protein</shortName>
    </recommendedName>
</protein>
<comment type="similarity">
    <text evidence="2 4">Belongs to the pyridoxal phosphate-binding protein YggS/PROSC family.</text>
</comment>
<dbReference type="SUPFAM" id="SSF51419">
    <property type="entry name" value="PLP-binding barrel"/>
    <property type="match status" value="1"/>
</dbReference>
<organism evidence="6 7">
    <name type="scientific">Dyadobacter jejuensis</name>
    <dbReference type="NCBI Taxonomy" id="1082580"/>
    <lineage>
        <taxon>Bacteria</taxon>
        <taxon>Pseudomonadati</taxon>
        <taxon>Bacteroidota</taxon>
        <taxon>Cytophagia</taxon>
        <taxon>Cytophagales</taxon>
        <taxon>Spirosomataceae</taxon>
        <taxon>Dyadobacter</taxon>
    </lineage>
</organism>
<reference evidence="6 7" key="1">
    <citation type="submission" date="2018-03" db="EMBL/GenBank/DDBJ databases">
        <title>Genomic Encyclopedia of Archaeal and Bacterial Type Strains, Phase II (KMG-II): from individual species to whole genera.</title>
        <authorList>
            <person name="Goeker M."/>
        </authorList>
    </citation>
    <scope>NUCLEOTIDE SEQUENCE [LARGE SCALE GENOMIC DNA]</scope>
    <source>
        <strain evidence="6 7">DSM 100346</strain>
    </source>
</reference>
<dbReference type="AlphaFoldDB" id="A0A316ALA3"/>
<comment type="function">
    <text evidence="2">Pyridoxal 5'-phosphate (PLP)-binding protein, which is involved in PLP homeostasis.</text>
</comment>
<feature type="domain" description="Alanine racemase N-terminal" evidence="5">
    <location>
        <begin position="4"/>
        <end position="222"/>
    </location>
</feature>
<sequence length="223" mass="24762">MPDIAKNIAQICSELGGNTKLIAVTKTKPLQDLLTAYEAGFKRFGENKVQELCSKYESLPKDIEWHMIGHLQSNKVKYIAPFVSLIHGVDSFKLLKEIDKEARKNQRVIDCLLQIYIADEDTKFGLSPQEAHELILSESFANLSHIRVIGLMGMASHTDDKEKIAQEFQSLKDLFEVIAQLPNLPSNLSMQELSMGMSGDYPIAVAHGSTLVRVGSAIFGSRA</sequence>
<evidence type="ECO:0000259" key="5">
    <source>
        <dbReference type="Pfam" id="PF01168"/>
    </source>
</evidence>
<evidence type="ECO:0000313" key="6">
    <source>
        <dbReference type="EMBL" id="PWJ58543.1"/>
    </source>
</evidence>
<evidence type="ECO:0000256" key="4">
    <source>
        <dbReference type="RuleBase" id="RU004514"/>
    </source>
</evidence>
<evidence type="ECO:0000256" key="1">
    <source>
        <dbReference type="ARBA" id="ARBA00022898"/>
    </source>
</evidence>
<dbReference type="HAMAP" id="MF_02087">
    <property type="entry name" value="PLP_homeostasis"/>
    <property type="match status" value="1"/>
</dbReference>
<dbReference type="InterPro" id="IPR001608">
    <property type="entry name" value="Ala_racemase_N"/>
</dbReference>
<keyword evidence="1 2" id="KW-0663">Pyridoxal phosphate</keyword>
<proteinExistence type="inferred from homology"/>
<dbReference type="InterPro" id="IPR011078">
    <property type="entry name" value="PyrdxlP_homeostasis"/>
</dbReference>
<evidence type="ECO:0000256" key="2">
    <source>
        <dbReference type="HAMAP-Rule" id="MF_02087"/>
    </source>
</evidence>
<comment type="cofactor">
    <cofactor evidence="3">
        <name>pyridoxal 5'-phosphate</name>
        <dbReference type="ChEBI" id="CHEBI:597326"/>
    </cofactor>
</comment>
<evidence type="ECO:0000313" key="7">
    <source>
        <dbReference type="Proteomes" id="UP000245880"/>
    </source>
</evidence>
<accession>A0A316ALA3</accession>
<dbReference type="Proteomes" id="UP000245880">
    <property type="component" value="Unassembled WGS sequence"/>
</dbReference>
<evidence type="ECO:0000256" key="3">
    <source>
        <dbReference type="PIRSR" id="PIRSR004848-1"/>
    </source>
</evidence>
<dbReference type="CDD" id="cd00635">
    <property type="entry name" value="PLPDE_III_YBL036c_like"/>
    <property type="match status" value="1"/>
</dbReference>
<dbReference type="PIRSF" id="PIRSF004848">
    <property type="entry name" value="YBL036c_PLPDEIII"/>
    <property type="match status" value="1"/>
</dbReference>
<dbReference type="Pfam" id="PF01168">
    <property type="entry name" value="Ala_racemase_N"/>
    <property type="match status" value="1"/>
</dbReference>
<gene>
    <name evidence="6" type="ORF">CLV98_104403</name>
</gene>
<dbReference type="EMBL" id="QGDT01000004">
    <property type="protein sequence ID" value="PWJ58543.1"/>
    <property type="molecule type" value="Genomic_DNA"/>
</dbReference>
<name>A0A316ALA3_9BACT</name>
<dbReference type="GO" id="GO:0030170">
    <property type="term" value="F:pyridoxal phosphate binding"/>
    <property type="evidence" value="ECO:0007669"/>
    <property type="project" value="UniProtKB-UniRule"/>
</dbReference>
<dbReference type="PANTHER" id="PTHR10146:SF14">
    <property type="entry name" value="PYRIDOXAL PHOSPHATE HOMEOSTASIS PROTEIN"/>
    <property type="match status" value="1"/>
</dbReference>
<dbReference type="PROSITE" id="PS01211">
    <property type="entry name" value="UPF0001"/>
    <property type="match status" value="1"/>
</dbReference>
<feature type="modified residue" description="N6-(pyridoxal phosphate)lysine" evidence="2 3">
    <location>
        <position position="26"/>
    </location>
</feature>
<dbReference type="RefSeq" id="WP_109674374.1">
    <property type="nucleotide sequence ID" value="NZ_QGDT01000004.1"/>
</dbReference>
<dbReference type="InterPro" id="IPR029066">
    <property type="entry name" value="PLP-binding_barrel"/>
</dbReference>
<dbReference type="OrthoDB" id="9804072at2"/>
<comment type="caution">
    <text evidence="6">The sequence shown here is derived from an EMBL/GenBank/DDBJ whole genome shotgun (WGS) entry which is preliminary data.</text>
</comment>
<dbReference type="NCBIfam" id="TIGR00044">
    <property type="entry name" value="YggS family pyridoxal phosphate-dependent enzyme"/>
    <property type="match status" value="1"/>
</dbReference>
<dbReference type="Gene3D" id="3.20.20.10">
    <property type="entry name" value="Alanine racemase"/>
    <property type="match status" value="1"/>
</dbReference>
<dbReference type="PANTHER" id="PTHR10146">
    <property type="entry name" value="PROLINE SYNTHETASE CO-TRANSCRIBED BACTERIAL HOMOLOG PROTEIN"/>
    <property type="match status" value="1"/>
</dbReference>
<dbReference type="FunFam" id="3.20.20.10:FF:000018">
    <property type="entry name" value="Pyridoxal phosphate homeostasis protein"/>
    <property type="match status" value="1"/>
</dbReference>
<keyword evidence="7" id="KW-1185">Reference proteome</keyword>